<evidence type="ECO:0000313" key="21">
    <source>
        <dbReference type="Proteomes" id="UP001311915"/>
    </source>
</evidence>
<dbReference type="InterPro" id="IPR033905">
    <property type="entry name" value="Secretory_peroxidase"/>
</dbReference>
<feature type="binding site" evidence="14">
    <location>
        <position position="250"/>
    </location>
    <ligand>
        <name>substrate</name>
    </ligand>
</feature>
<dbReference type="Gene3D" id="1.10.420.10">
    <property type="entry name" value="Peroxidase, domain 2"/>
    <property type="match status" value="1"/>
</dbReference>
<dbReference type="InterPro" id="IPR000823">
    <property type="entry name" value="Peroxidase_pln"/>
</dbReference>
<dbReference type="CDD" id="cd00693">
    <property type="entry name" value="secretory_peroxidase"/>
    <property type="match status" value="1"/>
</dbReference>
<keyword evidence="18" id="KW-0376">Hydrogen peroxide</keyword>
<comment type="cofactor">
    <cofactor evidence="15 18">
        <name>Ca(2+)</name>
        <dbReference type="ChEBI" id="CHEBI:29108"/>
    </cofactor>
    <text evidence="15 18">Binds 2 calcium ions per subunit.</text>
</comment>
<sequence length="412" mass="45142">MSSSQLFFPFSVCSEQFHYLRPQLSVLTSKNTTFSLSYCRNLMASFYLASFCMMLLIKFSVTFASGNVVSNKLEKTCIDGVTIALSFGLYLNSCPEAEAIIFSWVESAVSQDPRMAASLLRLHFHDCFVNASHTLFLLSFFFVRKYFPRLIFILNVFQGCDASVLLDDTPSFSGEKTAGPNLNSLRGFEVIDNIKADLEYACPQTVSCADILAIAARDSVVLSGGLGWQVQMGRKDSLTASKTAANNNIPGPNSNVATLVTNFQNLGLSLQDMVTLSGAHTIGKARCATFSSRLNNNNAGVSNSEMNLDFLQSLQQLCSANNNTTLANLDDMTPSMFDNHYYVNLLSGKGLLVSDQVLATADDDNTREIVQNYVDDPSVFLEDFKNSMLKMGSLPPPTGTNGEIRVNCRVIN</sequence>
<dbReference type="GO" id="GO:0020037">
    <property type="term" value="F:heme binding"/>
    <property type="evidence" value="ECO:0007669"/>
    <property type="project" value="UniProtKB-UniRule"/>
</dbReference>
<evidence type="ECO:0000259" key="19">
    <source>
        <dbReference type="PROSITE" id="PS50873"/>
    </source>
</evidence>
<feature type="disulfide bond" evidence="17">
    <location>
        <begin position="208"/>
        <end position="408"/>
    </location>
</feature>
<reference evidence="20 21" key="1">
    <citation type="submission" date="2023-10" db="EMBL/GenBank/DDBJ databases">
        <title>Genome-Wide Identification Analysis in wild type Solanum Pinnatisectum Reveals Some Genes Defensing Phytophthora Infestans.</title>
        <authorList>
            <person name="Sun C."/>
        </authorList>
    </citation>
    <scope>NUCLEOTIDE SEQUENCE [LARGE SCALE GENOMIC DNA]</scope>
    <source>
        <strain evidence="20">LQN</strain>
        <tissue evidence="20">Leaf</tissue>
    </source>
</reference>
<gene>
    <name evidence="20" type="ORF">R3W88_001237</name>
</gene>
<keyword evidence="7 15" id="KW-0106">Calcium</keyword>
<dbReference type="InterPro" id="IPR010255">
    <property type="entry name" value="Haem_peroxidase_sf"/>
</dbReference>
<keyword evidence="4 18" id="KW-0575">Peroxidase</keyword>
<comment type="function">
    <text evidence="12">Suggested to catalyze the deposition of the aromatic residues of suberin on the cell wall and thus play a role in cell-suberization.</text>
</comment>
<dbReference type="PANTHER" id="PTHR31388">
    <property type="entry name" value="PEROXIDASE 72-RELATED"/>
    <property type="match status" value="1"/>
</dbReference>
<comment type="cofactor">
    <cofactor evidence="15 18">
        <name>heme b</name>
        <dbReference type="ChEBI" id="CHEBI:60344"/>
    </cofactor>
    <text evidence="15 18">Binds 1 heme b (iron(II)-protoporphyrin IX) group per subunit.</text>
</comment>
<accession>A0AAV9MKY4</accession>
<evidence type="ECO:0000256" key="10">
    <source>
        <dbReference type="ARBA" id="ARBA00023157"/>
    </source>
</evidence>
<organism evidence="20 21">
    <name type="scientific">Solanum pinnatisectum</name>
    <name type="common">tansyleaf nightshade</name>
    <dbReference type="NCBI Taxonomy" id="50273"/>
    <lineage>
        <taxon>Eukaryota</taxon>
        <taxon>Viridiplantae</taxon>
        <taxon>Streptophyta</taxon>
        <taxon>Embryophyta</taxon>
        <taxon>Tracheophyta</taxon>
        <taxon>Spermatophyta</taxon>
        <taxon>Magnoliopsida</taxon>
        <taxon>eudicotyledons</taxon>
        <taxon>Gunneridae</taxon>
        <taxon>Pentapetalae</taxon>
        <taxon>asterids</taxon>
        <taxon>lamiids</taxon>
        <taxon>Solanales</taxon>
        <taxon>Solanaceae</taxon>
        <taxon>Solanoideae</taxon>
        <taxon>Solaneae</taxon>
        <taxon>Solanum</taxon>
    </lineage>
</organism>
<feature type="disulfide bond" evidence="17">
    <location>
        <begin position="127"/>
        <end position="160"/>
    </location>
</feature>
<evidence type="ECO:0000256" key="3">
    <source>
        <dbReference type="ARBA" id="ARBA00012313"/>
    </source>
</evidence>
<evidence type="ECO:0000256" key="7">
    <source>
        <dbReference type="ARBA" id="ARBA00022837"/>
    </source>
</evidence>
<comment type="similarity">
    <text evidence="18">Belongs to the peroxidase family. Classical plant (class III) peroxidase subfamily.</text>
</comment>
<feature type="binding site" evidence="15">
    <location>
        <position position="338"/>
    </location>
    <ligand>
        <name>Ca(2+)</name>
        <dbReference type="ChEBI" id="CHEBI:29108"/>
        <label>2</label>
    </ligand>
</feature>
<dbReference type="GO" id="GO:0140825">
    <property type="term" value="F:lactoperoxidase activity"/>
    <property type="evidence" value="ECO:0007669"/>
    <property type="project" value="UniProtKB-EC"/>
</dbReference>
<keyword evidence="5 18" id="KW-0349">Heme</keyword>
<evidence type="ECO:0000256" key="1">
    <source>
        <dbReference type="ARBA" id="ARBA00000189"/>
    </source>
</evidence>
<feature type="binding site" evidence="15">
    <location>
        <position position="159"/>
    </location>
    <ligand>
        <name>Ca(2+)</name>
        <dbReference type="ChEBI" id="CHEBI:29108"/>
        <label>1</label>
    </ligand>
</feature>
<feature type="active site" description="Proton acceptor" evidence="13">
    <location>
        <position position="125"/>
    </location>
</feature>
<comment type="similarity">
    <text evidence="2">Belongs to the peroxidase family. Ascorbate peroxidase subfamily.</text>
</comment>
<feature type="disulfide bond" evidence="17">
    <location>
        <begin position="94"/>
        <end position="202"/>
    </location>
</feature>
<dbReference type="AlphaFoldDB" id="A0AAV9MKY4"/>
<dbReference type="InterPro" id="IPR019794">
    <property type="entry name" value="Peroxidases_AS"/>
</dbReference>
<comment type="caution">
    <text evidence="20">The sequence shown here is derived from an EMBL/GenBank/DDBJ whole genome shotgun (WGS) entry which is preliminary data.</text>
</comment>
<dbReference type="EMBL" id="JAWPEI010000001">
    <property type="protein sequence ID" value="KAK4737540.1"/>
    <property type="molecule type" value="Genomic_DNA"/>
</dbReference>
<feature type="domain" description="Plant heme peroxidase family profile" evidence="19">
    <location>
        <begin position="84"/>
        <end position="412"/>
    </location>
</feature>
<dbReference type="PROSITE" id="PS00435">
    <property type="entry name" value="PEROXIDASE_1"/>
    <property type="match status" value="1"/>
</dbReference>
<keyword evidence="9 15" id="KW-0408">Iron</keyword>
<dbReference type="GO" id="GO:0046872">
    <property type="term" value="F:metal ion binding"/>
    <property type="evidence" value="ECO:0007669"/>
    <property type="project" value="UniProtKB-UniRule"/>
</dbReference>
<protein>
    <recommendedName>
        <fullName evidence="3 18">Peroxidase</fullName>
        <ecNumber evidence="3 18">1.11.1.7</ecNumber>
    </recommendedName>
</protein>
<dbReference type="EC" id="1.11.1.7" evidence="3 18"/>
<feature type="binding site" evidence="15">
    <location>
        <position position="129"/>
    </location>
    <ligand>
        <name>Ca(2+)</name>
        <dbReference type="ChEBI" id="CHEBI:29108"/>
        <label>1</label>
    </ligand>
</feature>
<feature type="binding site" evidence="15">
    <location>
        <position position="281"/>
    </location>
    <ligand>
        <name>Ca(2+)</name>
        <dbReference type="ChEBI" id="CHEBI:29108"/>
        <label>2</label>
    </ligand>
</feature>
<dbReference type="FunFam" id="1.10.420.10:FF:000001">
    <property type="entry name" value="Peroxidase"/>
    <property type="match status" value="1"/>
</dbReference>
<dbReference type="InterPro" id="IPR002016">
    <property type="entry name" value="Haem_peroxidase"/>
</dbReference>
<evidence type="ECO:0000256" key="9">
    <source>
        <dbReference type="ARBA" id="ARBA00023004"/>
    </source>
</evidence>
<feature type="binding site" evidence="15">
    <location>
        <position position="333"/>
    </location>
    <ligand>
        <name>Ca(2+)</name>
        <dbReference type="ChEBI" id="CHEBI:29108"/>
        <label>2</label>
    </ligand>
</feature>
<proteinExistence type="inferred from homology"/>
<evidence type="ECO:0000256" key="17">
    <source>
        <dbReference type="PIRSR" id="PIRSR600823-5"/>
    </source>
</evidence>
<dbReference type="SUPFAM" id="SSF48113">
    <property type="entry name" value="Heme-dependent peroxidases"/>
    <property type="match status" value="1"/>
</dbReference>
<feature type="binding site" evidence="15">
    <location>
        <position position="175"/>
    </location>
    <ligand>
        <name>Ca(2+)</name>
        <dbReference type="ChEBI" id="CHEBI:29108"/>
        <label>1</label>
    </ligand>
</feature>
<dbReference type="GO" id="GO:0006979">
    <property type="term" value="P:response to oxidative stress"/>
    <property type="evidence" value="ECO:0007669"/>
    <property type="project" value="UniProtKB-UniRule"/>
</dbReference>
<dbReference type="GO" id="GO:0042744">
    <property type="term" value="P:hydrogen peroxide catabolic process"/>
    <property type="evidence" value="ECO:0007669"/>
    <property type="project" value="UniProtKB-KW"/>
</dbReference>
<feature type="binding site" evidence="15">
    <location>
        <position position="161"/>
    </location>
    <ligand>
        <name>Ca(2+)</name>
        <dbReference type="ChEBI" id="CHEBI:29108"/>
        <label>1</label>
    </ligand>
</feature>
<evidence type="ECO:0000256" key="16">
    <source>
        <dbReference type="PIRSR" id="PIRSR600823-4"/>
    </source>
</evidence>
<keyword evidence="21" id="KW-1185">Reference proteome</keyword>
<dbReference type="GO" id="GO:0005576">
    <property type="term" value="C:extracellular region"/>
    <property type="evidence" value="ECO:0007669"/>
    <property type="project" value="UniProtKB-SubCell"/>
</dbReference>
<dbReference type="PANTHER" id="PTHR31388:SF28">
    <property type="entry name" value="PEROXIDASE 40"/>
    <property type="match status" value="1"/>
</dbReference>
<evidence type="ECO:0000256" key="15">
    <source>
        <dbReference type="PIRSR" id="PIRSR600823-3"/>
    </source>
</evidence>
<evidence type="ECO:0000256" key="14">
    <source>
        <dbReference type="PIRSR" id="PIRSR600823-2"/>
    </source>
</evidence>
<keyword evidence="6 15" id="KW-0479">Metal-binding</keyword>
<feature type="disulfide bond" evidence="17">
    <location>
        <begin position="287"/>
        <end position="318"/>
    </location>
</feature>
<evidence type="ECO:0000256" key="5">
    <source>
        <dbReference type="ARBA" id="ARBA00022617"/>
    </source>
</evidence>
<comment type="subcellular location">
    <subcellularLocation>
        <location evidence="18">Secreted</location>
    </subcellularLocation>
</comment>
<keyword evidence="18" id="KW-0964">Secreted</keyword>
<feature type="binding site" description="axial binding residue" evidence="15">
    <location>
        <position position="280"/>
    </location>
    <ligand>
        <name>heme b</name>
        <dbReference type="ChEBI" id="CHEBI:60344"/>
    </ligand>
    <ligandPart>
        <name>Fe</name>
        <dbReference type="ChEBI" id="CHEBI:18248"/>
    </ligandPart>
</feature>
<evidence type="ECO:0000256" key="11">
    <source>
        <dbReference type="ARBA" id="ARBA00023180"/>
    </source>
</evidence>
<dbReference type="Gene3D" id="1.10.520.10">
    <property type="match status" value="1"/>
</dbReference>
<dbReference type="Pfam" id="PF00141">
    <property type="entry name" value="peroxidase"/>
    <property type="match status" value="1"/>
</dbReference>
<comment type="catalytic activity">
    <reaction evidence="1 18">
        <text>2 a phenolic donor + H2O2 = 2 a phenolic radical donor + 2 H2O</text>
        <dbReference type="Rhea" id="RHEA:56136"/>
        <dbReference type="ChEBI" id="CHEBI:15377"/>
        <dbReference type="ChEBI" id="CHEBI:16240"/>
        <dbReference type="ChEBI" id="CHEBI:139520"/>
        <dbReference type="ChEBI" id="CHEBI:139521"/>
        <dbReference type="EC" id="1.11.1.7"/>
    </reaction>
</comment>
<dbReference type="Proteomes" id="UP001311915">
    <property type="component" value="Unassembled WGS sequence"/>
</dbReference>
<evidence type="ECO:0000256" key="12">
    <source>
        <dbReference type="ARBA" id="ARBA00053519"/>
    </source>
</evidence>
<evidence type="ECO:0000256" key="6">
    <source>
        <dbReference type="ARBA" id="ARBA00022723"/>
    </source>
</evidence>
<evidence type="ECO:0000256" key="8">
    <source>
        <dbReference type="ARBA" id="ARBA00023002"/>
    </source>
</evidence>
<keyword evidence="10 17" id="KW-1015">Disulfide bond</keyword>
<keyword evidence="8 18" id="KW-0560">Oxidoreductase</keyword>
<comment type="function">
    <text evidence="18">Removal of H(2)O(2), oxidation of toxic reductants, biosynthesis and degradation of lignin, suberization, auxin catabolism, response to environmental stresses such as wounding, pathogen attack and oxidative stress.</text>
</comment>
<feature type="site" description="Transition state stabilizer" evidence="16">
    <location>
        <position position="121"/>
    </location>
</feature>
<feature type="binding site" evidence="15">
    <location>
        <position position="330"/>
    </location>
    <ligand>
        <name>Ca(2+)</name>
        <dbReference type="ChEBI" id="CHEBI:29108"/>
        <label>2</label>
    </ligand>
</feature>
<dbReference type="InterPro" id="IPR019793">
    <property type="entry name" value="Peroxidases_heam-ligand_BS"/>
</dbReference>
<dbReference type="PROSITE" id="PS50873">
    <property type="entry name" value="PEROXIDASE_4"/>
    <property type="match status" value="1"/>
</dbReference>
<feature type="binding site" evidence="15">
    <location>
        <position position="126"/>
    </location>
    <ligand>
        <name>Ca(2+)</name>
        <dbReference type="ChEBI" id="CHEBI:29108"/>
        <label>1</label>
    </ligand>
</feature>
<evidence type="ECO:0000256" key="2">
    <source>
        <dbReference type="ARBA" id="ARBA00006873"/>
    </source>
</evidence>
<dbReference type="PRINTS" id="PR00461">
    <property type="entry name" value="PLPEROXIDASE"/>
</dbReference>
<evidence type="ECO:0000256" key="4">
    <source>
        <dbReference type="ARBA" id="ARBA00022559"/>
    </source>
</evidence>
<evidence type="ECO:0000313" key="20">
    <source>
        <dbReference type="EMBL" id="KAK4737540.1"/>
    </source>
</evidence>
<name>A0AAV9MKY4_9SOLN</name>
<dbReference type="PRINTS" id="PR00458">
    <property type="entry name" value="PEROXIDASE"/>
</dbReference>
<keyword evidence="11" id="KW-0325">Glycoprotein</keyword>
<feature type="binding site" evidence="15">
    <location>
        <position position="163"/>
    </location>
    <ligand>
        <name>Ca(2+)</name>
        <dbReference type="ChEBI" id="CHEBI:29108"/>
        <label>1</label>
    </ligand>
</feature>
<dbReference type="PROSITE" id="PS00436">
    <property type="entry name" value="PEROXIDASE_2"/>
    <property type="match status" value="1"/>
</dbReference>
<evidence type="ECO:0000256" key="18">
    <source>
        <dbReference type="RuleBase" id="RU362060"/>
    </source>
</evidence>
<evidence type="ECO:0000256" key="13">
    <source>
        <dbReference type="PIRSR" id="PIRSR600823-1"/>
    </source>
</evidence>